<organism evidence="1 2">
    <name type="scientific">Mythimna loreyi</name>
    <dbReference type="NCBI Taxonomy" id="667449"/>
    <lineage>
        <taxon>Eukaryota</taxon>
        <taxon>Metazoa</taxon>
        <taxon>Ecdysozoa</taxon>
        <taxon>Arthropoda</taxon>
        <taxon>Hexapoda</taxon>
        <taxon>Insecta</taxon>
        <taxon>Pterygota</taxon>
        <taxon>Neoptera</taxon>
        <taxon>Endopterygota</taxon>
        <taxon>Lepidoptera</taxon>
        <taxon>Glossata</taxon>
        <taxon>Ditrysia</taxon>
        <taxon>Noctuoidea</taxon>
        <taxon>Noctuidae</taxon>
        <taxon>Noctuinae</taxon>
        <taxon>Hadenini</taxon>
        <taxon>Mythimna</taxon>
    </lineage>
</organism>
<dbReference type="EMBL" id="CM056783">
    <property type="protein sequence ID" value="KAJ8726744.1"/>
    <property type="molecule type" value="Genomic_DNA"/>
</dbReference>
<reference evidence="1" key="1">
    <citation type="submission" date="2023-03" db="EMBL/GenBank/DDBJ databases">
        <title>Chromosome-level genomes of two armyworms, Mythimna separata and Mythimna loreyi, provide insights into the biosynthesis and reception of sex pheromones.</title>
        <authorList>
            <person name="Zhao H."/>
        </authorList>
    </citation>
    <scope>NUCLEOTIDE SEQUENCE</scope>
    <source>
        <strain evidence="1">BeijingLab</strain>
    </source>
</reference>
<accession>A0ACC2QUU0</accession>
<name>A0ACC2QUU0_9NEOP</name>
<keyword evidence="2" id="KW-1185">Reference proteome</keyword>
<comment type="caution">
    <text evidence="1">The sequence shown here is derived from an EMBL/GenBank/DDBJ whole genome shotgun (WGS) entry which is preliminary data.</text>
</comment>
<protein>
    <submittedName>
        <fullName evidence="1">Uncharacterized protein</fullName>
    </submittedName>
</protein>
<gene>
    <name evidence="1" type="ORF">PYW08_015141</name>
</gene>
<dbReference type="Proteomes" id="UP001231649">
    <property type="component" value="Chromosome 7"/>
</dbReference>
<proteinExistence type="predicted"/>
<evidence type="ECO:0000313" key="1">
    <source>
        <dbReference type="EMBL" id="KAJ8726744.1"/>
    </source>
</evidence>
<evidence type="ECO:0000313" key="2">
    <source>
        <dbReference type="Proteomes" id="UP001231649"/>
    </source>
</evidence>
<sequence>MNFTCKGSKTVNQCPCKEPIWDRSVFTETVQTKYGLLCERAWLVSFSQSMLYVGALCGAFSFGFLSDKFGRLPTFSVSLLTVGISGCMVSFMPNAATFIFMRVFEGIGVGGAIVTGYVLCVEYCGTRYREMVTALYHIPINVSHMSMPGVSYLLRHCDHFQLALSLPMFLFVSMWYLCLESPKWLLDNGNVEKATKVMEKFLKFNGLTTENIRADMREYAGRGGAATQAKVKFWEIFKHKKLTINFACMAVIYFSCGMGYYGVSQYIGKMSGNIHANVAISGALLIPGTLTATFLLQVLGRRSFLMSTSFLSGILMIVVIMIPEHATLARVLIAFT</sequence>